<dbReference type="SUPFAM" id="SSF109854">
    <property type="entry name" value="DinB/YfiT-like putative metalloenzymes"/>
    <property type="match status" value="1"/>
</dbReference>
<protein>
    <submittedName>
        <fullName evidence="4">DinB family protein</fullName>
    </submittedName>
</protein>
<dbReference type="EMBL" id="JAJTTC010000001">
    <property type="protein sequence ID" value="MCF0061090.1"/>
    <property type="molecule type" value="Genomic_DNA"/>
</dbReference>
<dbReference type="Proteomes" id="UP001139000">
    <property type="component" value="Unassembled WGS sequence"/>
</dbReference>
<accession>A0A9X1TE45</accession>
<feature type="signal peptide" evidence="3">
    <location>
        <begin position="1"/>
        <end position="19"/>
    </location>
</feature>
<evidence type="ECO:0000256" key="3">
    <source>
        <dbReference type="SAM" id="SignalP"/>
    </source>
</evidence>
<keyword evidence="2" id="KW-0479">Metal-binding</keyword>
<dbReference type="Pfam" id="PF05163">
    <property type="entry name" value="DinB"/>
    <property type="match status" value="1"/>
</dbReference>
<feature type="chain" id="PRO_5040761462" evidence="3">
    <location>
        <begin position="20"/>
        <end position="172"/>
    </location>
</feature>
<dbReference type="AlphaFoldDB" id="A0A9X1TE45"/>
<evidence type="ECO:0000313" key="4">
    <source>
        <dbReference type="EMBL" id="MCF0061090.1"/>
    </source>
</evidence>
<keyword evidence="3" id="KW-0732">Signal</keyword>
<sequence length="172" mass="18852">MKKLAITLMLFFAASAAFAQSTIIAKQVADWERAKKYTQAYLDAMPDDGYALKPTPEIRSFAGQMDHIADANFAFVSAASGKKSPFEGSAEKMTDQSKAAVSKAVMDSYDFVINTLKGMTEADLAKDVKVFGMDMKAGAAFEKAFEHQTHHRGQSTVYIRMKGATPPNEMLF</sequence>
<dbReference type="RefSeq" id="WP_234608484.1">
    <property type="nucleotide sequence ID" value="NZ_CP094997.1"/>
</dbReference>
<dbReference type="InterPro" id="IPR034660">
    <property type="entry name" value="DinB/YfiT-like"/>
</dbReference>
<evidence type="ECO:0000256" key="1">
    <source>
        <dbReference type="ARBA" id="ARBA00008635"/>
    </source>
</evidence>
<name>A0A9X1TE45_9BACT</name>
<dbReference type="InterPro" id="IPR007837">
    <property type="entry name" value="DinB"/>
</dbReference>
<evidence type="ECO:0000313" key="5">
    <source>
        <dbReference type="Proteomes" id="UP001139000"/>
    </source>
</evidence>
<proteinExistence type="inferred from homology"/>
<gene>
    <name evidence="4" type="ORF">LXM26_06270</name>
</gene>
<evidence type="ECO:0000256" key="2">
    <source>
        <dbReference type="ARBA" id="ARBA00022723"/>
    </source>
</evidence>
<dbReference type="Gene3D" id="1.20.120.450">
    <property type="entry name" value="dinb family like domain"/>
    <property type="match status" value="1"/>
</dbReference>
<keyword evidence="5" id="KW-1185">Reference proteome</keyword>
<organism evidence="4 5">
    <name type="scientific">Dyadobacter chenwenxiniae</name>
    <dbReference type="NCBI Taxonomy" id="2906456"/>
    <lineage>
        <taxon>Bacteria</taxon>
        <taxon>Pseudomonadati</taxon>
        <taxon>Bacteroidota</taxon>
        <taxon>Cytophagia</taxon>
        <taxon>Cytophagales</taxon>
        <taxon>Spirosomataceae</taxon>
        <taxon>Dyadobacter</taxon>
    </lineage>
</organism>
<comment type="similarity">
    <text evidence="1">Belongs to the DinB family.</text>
</comment>
<comment type="caution">
    <text evidence="4">The sequence shown here is derived from an EMBL/GenBank/DDBJ whole genome shotgun (WGS) entry which is preliminary data.</text>
</comment>
<reference evidence="4" key="1">
    <citation type="submission" date="2021-12" db="EMBL/GenBank/DDBJ databases">
        <title>Novel species in genus Dyadobacter.</title>
        <authorList>
            <person name="Ma C."/>
        </authorList>
    </citation>
    <scope>NUCLEOTIDE SEQUENCE</scope>
    <source>
        <strain evidence="4">LJ419</strain>
    </source>
</reference>